<proteinExistence type="predicted"/>
<dbReference type="RefSeq" id="WP_315947836.1">
    <property type="nucleotide sequence ID" value="NZ_JAWCUA010000010.1"/>
</dbReference>
<dbReference type="EMBL" id="JAWCUA010000010">
    <property type="protein sequence ID" value="MDU0114219.1"/>
    <property type="molecule type" value="Genomic_DNA"/>
</dbReference>
<accession>A0ABU3R3G3</accession>
<comment type="caution">
    <text evidence="3">The sequence shown here is derived from an EMBL/GenBank/DDBJ whole genome shotgun (WGS) entry which is preliminary data.</text>
</comment>
<dbReference type="InterPro" id="IPR011989">
    <property type="entry name" value="ARM-like"/>
</dbReference>
<feature type="region of interest" description="Disordered" evidence="1">
    <location>
        <begin position="52"/>
        <end position="80"/>
    </location>
</feature>
<evidence type="ECO:0000256" key="2">
    <source>
        <dbReference type="SAM" id="Phobius"/>
    </source>
</evidence>
<dbReference type="SUPFAM" id="SSF48371">
    <property type="entry name" value="ARM repeat"/>
    <property type="match status" value="1"/>
</dbReference>
<evidence type="ECO:0000313" key="4">
    <source>
        <dbReference type="Proteomes" id="UP001257914"/>
    </source>
</evidence>
<reference evidence="3 4" key="1">
    <citation type="submission" date="2023-10" db="EMBL/GenBank/DDBJ databases">
        <title>Psychrosphaera aquimaarina strain SW33 isolated from seawater.</title>
        <authorList>
            <person name="Bayburt H."/>
            <person name="Kim J.M."/>
            <person name="Choi B.J."/>
            <person name="Jeon C.O."/>
        </authorList>
    </citation>
    <scope>NUCLEOTIDE SEQUENCE [LARGE SCALE GENOMIC DNA]</scope>
    <source>
        <strain evidence="3 4">KCTC 52743</strain>
    </source>
</reference>
<protein>
    <recommendedName>
        <fullName evidence="5">HEAT repeat protein</fullName>
    </recommendedName>
</protein>
<keyword evidence="4" id="KW-1185">Reference proteome</keyword>
<dbReference type="Gene3D" id="1.25.10.10">
    <property type="entry name" value="Leucine-rich Repeat Variant"/>
    <property type="match status" value="1"/>
</dbReference>
<feature type="compositionally biased region" description="Polar residues" evidence="1">
    <location>
        <begin position="54"/>
        <end position="72"/>
    </location>
</feature>
<organism evidence="3 4">
    <name type="scientific">Psychrosphaera aquimarina</name>
    <dbReference type="NCBI Taxonomy" id="2044854"/>
    <lineage>
        <taxon>Bacteria</taxon>
        <taxon>Pseudomonadati</taxon>
        <taxon>Pseudomonadota</taxon>
        <taxon>Gammaproteobacteria</taxon>
        <taxon>Alteromonadales</taxon>
        <taxon>Pseudoalteromonadaceae</taxon>
        <taxon>Psychrosphaera</taxon>
    </lineage>
</organism>
<name>A0ABU3R3G3_9GAMM</name>
<sequence length="357" mass="39316">MASLFDMSSPKALGPLVIAALVGAVGGYFLASANSTNNSERLTQQPILAEHNQSKQQTIARPHQTVINSSRSTAKETTVKQDNDLAPEGVFYNVVNDDLEMAIASLQLLPELISNKDFKGIAKFKQTLLSLAKGDNEILDQLLLSFQQQIDNEDIKYELLQILTKIKHPKVENYAQELALSNDRNDKLTGLELLADLGVANQETMNIALDSLHDNTADPQILQTAMRAMPDMLISSEQNREILTRLEELSQHPEESVRSESLFSIAKQAKNEEQLTPLLNAMQSGSIDEKISAAMAIEKSTVRGDNLKYALLNEVKNMNGLPEVRAMAASSLKRFSLSSSELSVLESYRSSLSWNAG</sequence>
<evidence type="ECO:0008006" key="5">
    <source>
        <dbReference type="Google" id="ProtNLM"/>
    </source>
</evidence>
<evidence type="ECO:0000256" key="1">
    <source>
        <dbReference type="SAM" id="MobiDB-lite"/>
    </source>
</evidence>
<dbReference type="InterPro" id="IPR016024">
    <property type="entry name" value="ARM-type_fold"/>
</dbReference>
<keyword evidence="2" id="KW-0812">Transmembrane</keyword>
<gene>
    <name evidence="3" type="ORF">RT723_14720</name>
</gene>
<keyword evidence="2" id="KW-1133">Transmembrane helix</keyword>
<evidence type="ECO:0000313" key="3">
    <source>
        <dbReference type="EMBL" id="MDU0114219.1"/>
    </source>
</evidence>
<keyword evidence="2" id="KW-0472">Membrane</keyword>
<feature type="transmembrane region" description="Helical" evidence="2">
    <location>
        <begin position="12"/>
        <end position="31"/>
    </location>
</feature>
<dbReference type="Proteomes" id="UP001257914">
    <property type="component" value="Unassembled WGS sequence"/>
</dbReference>